<evidence type="ECO:0000313" key="2">
    <source>
        <dbReference type="Proteomes" id="UP001204445"/>
    </source>
</evidence>
<keyword evidence="2" id="KW-1185">Reference proteome</keyword>
<name>A0AAE3HKG3_9GAMM</name>
<gene>
    <name evidence="1" type="ORF">J2T55_000795</name>
</gene>
<evidence type="ECO:0000313" key="1">
    <source>
        <dbReference type="EMBL" id="MCS3902791.1"/>
    </source>
</evidence>
<organism evidence="1 2">
    <name type="scientific">Methylohalomonas lacus</name>
    <dbReference type="NCBI Taxonomy" id="398773"/>
    <lineage>
        <taxon>Bacteria</taxon>
        <taxon>Pseudomonadati</taxon>
        <taxon>Pseudomonadota</taxon>
        <taxon>Gammaproteobacteria</taxon>
        <taxon>Methylohalomonadales</taxon>
        <taxon>Methylohalomonadaceae</taxon>
        <taxon>Methylohalomonas</taxon>
    </lineage>
</organism>
<reference evidence="1" key="1">
    <citation type="submission" date="2022-08" db="EMBL/GenBank/DDBJ databases">
        <title>Genomic Encyclopedia of Type Strains, Phase III (KMG-III): the genomes of soil and plant-associated and newly described type strains.</title>
        <authorList>
            <person name="Whitman W."/>
        </authorList>
    </citation>
    <scope>NUCLEOTIDE SEQUENCE</scope>
    <source>
        <strain evidence="1">HMT 1</strain>
    </source>
</reference>
<accession>A0AAE3HKG3</accession>
<sequence>MPKKVRGLRGEQYEQAKHEALRGEAIQIGSDVARMMDQVLECLEASPAANVYQANGQLVRIAEQRELRRQSAAIKRQQITKVVSPHSRDSLPEALARAGVHFEKWNAKEKEYKPTMPPRELISALLAAQSYPKVPPLQGIVGAPVMRSDGSIFATPGYDPNTALYFFDDDEIAWELPNKPELVDARAAVWRIIDIFETLPFSTDGDRSVFLAALMTPFIRHLVVSAPLFAVSASTSGTGKSMICDIPSLIFTGQRAAMMPPPATHEEADKLLFSALLAKDSIVVLDNVDHPLESNSLCTYLTSGSLKQRVLGSNTEVHAKADLIMFANGNNLALVGDLNNRALSCELSVDTERPEMRSFDFDLRERVLNNRANLVRDILTIYKAWHLSGCPTPNGLSVFGRFEHWSRLVREPLGWVGLNDPLETRTRLMIGDPETEKLEAMLTSWHNVYGSERISVAQILRELDTDMVSPEMQNLGDALQDIAGDKVGLNRHRLGKFLARNQGRIINGYRILKKGVSGKVSQWSVELQGV</sequence>
<comment type="caution">
    <text evidence="1">The sequence shown here is derived from an EMBL/GenBank/DDBJ whole genome shotgun (WGS) entry which is preliminary data.</text>
</comment>
<protein>
    <submittedName>
        <fullName evidence="1">Uncharacterized protein</fullName>
    </submittedName>
</protein>
<proteinExistence type="predicted"/>
<dbReference type="Proteomes" id="UP001204445">
    <property type="component" value="Unassembled WGS sequence"/>
</dbReference>
<dbReference type="RefSeq" id="WP_259054375.1">
    <property type="nucleotide sequence ID" value="NZ_JANUCT010000004.1"/>
</dbReference>
<dbReference type="EMBL" id="JANUCT010000004">
    <property type="protein sequence ID" value="MCS3902791.1"/>
    <property type="molecule type" value="Genomic_DNA"/>
</dbReference>
<dbReference type="AlphaFoldDB" id="A0AAE3HKG3"/>